<keyword evidence="1 6" id="KW-0597">Phosphoprotein</keyword>
<keyword evidence="5" id="KW-0804">Transcription</keyword>
<keyword evidence="10" id="KW-1185">Reference proteome</keyword>
<sequence length="208" mass="22298">MNEICHNEPTVFIVDDDAGVRRSVRMLMESAGHAATTFDSAEAFLHAYRPEWRGCLILDVNMGAMSGTTLHQTLNARRIALPIIYLTAHGDVPSAVQAMRRGAVDFLIKPVRGPVLLAQVEAALAAQHRADPAPAAPALDGLTPREIEIAERALAGLGNKEIARQLGISHRTVEYHRTQILHKTGASSFLQLASRLAAPDDEGAASGA</sequence>
<dbReference type="SMART" id="SM00421">
    <property type="entry name" value="HTH_LUXR"/>
    <property type="match status" value="1"/>
</dbReference>
<dbReference type="GO" id="GO:0000160">
    <property type="term" value="P:phosphorelay signal transduction system"/>
    <property type="evidence" value="ECO:0007669"/>
    <property type="project" value="UniProtKB-KW"/>
</dbReference>
<accession>A0A6C1B0B0</accession>
<dbReference type="KEGG" id="azq:G3580_03670"/>
<dbReference type="GO" id="GO:0003677">
    <property type="term" value="F:DNA binding"/>
    <property type="evidence" value="ECO:0007669"/>
    <property type="project" value="UniProtKB-KW"/>
</dbReference>
<dbReference type="InterPro" id="IPR036388">
    <property type="entry name" value="WH-like_DNA-bd_sf"/>
</dbReference>
<dbReference type="PROSITE" id="PS50110">
    <property type="entry name" value="RESPONSE_REGULATORY"/>
    <property type="match status" value="1"/>
</dbReference>
<evidence type="ECO:0000256" key="2">
    <source>
        <dbReference type="ARBA" id="ARBA00023012"/>
    </source>
</evidence>
<dbReference type="Proteomes" id="UP000501991">
    <property type="component" value="Chromosome"/>
</dbReference>
<evidence type="ECO:0000313" key="10">
    <source>
        <dbReference type="Proteomes" id="UP000501991"/>
    </source>
</evidence>
<dbReference type="InterPro" id="IPR016032">
    <property type="entry name" value="Sig_transdc_resp-reg_C-effctor"/>
</dbReference>
<evidence type="ECO:0000259" key="8">
    <source>
        <dbReference type="PROSITE" id="PS50110"/>
    </source>
</evidence>
<gene>
    <name evidence="9" type="ORF">G3580_03670</name>
</gene>
<name>A0A6C1B0B0_9RHOO</name>
<dbReference type="PRINTS" id="PR00038">
    <property type="entry name" value="HTHLUXR"/>
</dbReference>
<dbReference type="PANTHER" id="PTHR44688">
    <property type="entry name" value="DNA-BINDING TRANSCRIPTIONAL ACTIVATOR DEVR_DOSR"/>
    <property type="match status" value="1"/>
</dbReference>
<dbReference type="EMBL" id="CP048836">
    <property type="protein sequence ID" value="QID16813.1"/>
    <property type="molecule type" value="Genomic_DNA"/>
</dbReference>
<dbReference type="Gene3D" id="3.40.50.2300">
    <property type="match status" value="1"/>
</dbReference>
<dbReference type="CDD" id="cd06170">
    <property type="entry name" value="LuxR_C_like"/>
    <property type="match status" value="1"/>
</dbReference>
<dbReference type="RefSeq" id="WP_173763981.1">
    <property type="nucleotide sequence ID" value="NZ_CP048836.1"/>
</dbReference>
<dbReference type="SUPFAM" id="SSF52172">
    <property type="entry name" value="CheY-like"/>
    <property type="match status" value="1"/>
</dbReference>
<dbReference type="InterPro" id="IPR000792">
    <property type="entry name" value="Tscrpt_reg_LuxR_C"/>
</dbReference>
<evidence type="ECO:0000259" key="7">
    <source>
        <dbReference type="PROSITE" id="PS50043"/>
    </source>
</evidence>
<evidence type="ECO:0000256" key="1">
    <source>
        <dbReference type="ARBA" id="ARBA00022553"/>
    </source>
</evidence>
<dbReference type="Gene3D" id="1.10.10.10">
    <property type="entry name" value="Winged helix-like DNA-binding domain superfamily/Winged helix DNA-binding domain"/>
    <property type="match status" value="1"/>
</dbReference>
<feature type="domain" description="Response regulatory" evidence="8">
    <location>
        <begin position="10"/>
        <end position="124"/>
    </location>
</feature>
<dbReference type="Pfam" id="PF00072">
    <property type="entry name" value="Response_reg"/>
    <property type="match status" value="1"/>
</dbReference>
<dbReference type="SUPFAM" id="SSF46894">
    <property type="entry name" value="C-terminal effector domain of the bipartite response regulators"/>
    <property type="match status" value="1"/>
</dbReference>
<dbReference type="SMART" id="SM00448">
    <property type="entry name" value="REC"/>
    <property type="match status" value="1"/>
</dbReference>
<proteinExistence type="predicted"/>
<protein>
    <submittedName>
        <fullName evidence="9">Response regulator transcription factor</fullName>
    </submittedName>
</protein>
<dbReference type="Pfam" id="PF00196">
    <property type="entry name" value="GerE"/>
    <property type="match status" value="1"/>
</dbReference>
<evidence type="ECO:0000256" key="6">
    <source>
        <dbReference type="PROSITE-ProRule" id="PRU00169"/>
    </source>
</evidence>
<evidence type="ECO:0000313" key="9">
    <source>
        <dbReference type="EMBL" id="QID16813.1"/>
    </source>
</evidence>
<evidence type="ECO:0000256" key="3">
    <source>
        <dbReference type="ARBA" id="ARBA00023015"/>
    </source>
</evidence>
<keyword evidence="3" id="KW-0805">Transcription regulation</keyword>
<dbReference type="PANTHER" id="PTHR44688:SF16">
    <property type="entry name" value="DNA-BINDING TRANSCRIPTIONAL ACTIVATOR DEVR_DOSR"/>
    <property type="match status" value="1"/>
</dbReference>
<dbReference type="InterPro" id="IPR011006">
    <property type="entry name" value="CheY-like_superfamily"/>
</dbReference>
<feature type="domain" description="HTH luxR-type" evidence="7">
    <location>
        <begin position="135"/>
        <end position="200"/>
    </location>
</feature>
<evidence type="ECO:0000256" key="4">
    <source>
        <dbReference type="ARBA" id="ARBA00023125"/>
    </source>
</evidence>
<keyword evidence="4" id="KW-0238">DNA-binding</keyword>
<feature type="modified residue" description="4-aspartylphosphate" evidence="6">
    <location>
        <position position="59"/>
    </location>
</feature>
<organism evidence="9 10">
    <name type="scientific">Nitrogeniibacter mangrovi</name>
    <dbReference type="NCBI Taxonomy" id="2016596"/>
    <lineage>
        <taxon>Bacteria</taxon>
        <taxon>Pseudomonadati</taxon>
        <taxon>Pseudomonadota</taxon>
        <taxon>Betaproteobacteria</taxon>
        <taxon>Rhodocyclales</taxon>
        <taxon>Zoogloeaceae</taxon>
        <taxon>Nitrogeniibacter</taxon>
    </lineage>
</organism>
<dbReference type="FunFam" id="3.40.50.2300:FF:000018">
    <property type="entry name" value="DNA-binding transcriptional regulator NtrC"/>
    <property type="match status" value="1"/>
</dbReference>
<evidence type="ECO:0000256" key="5">
    <source>
        <dbReference type="ARBA" id="ARBA00023163"/>
    </source>
</evidence>
<dbReference type="InterPro" id="IPR001789">
    <property type="entry name" value="Sig_transdc_resp-reg_receiver"/>
</dbReference>
<keyword evidence="2" id="KW-0902">Two-component regulatory system</keyword>
<dbReference type="GO" id="GO:0006355">
    <property type="term" value="P:regulation of DNA-templated transcription"/>
    <property type="evidence" value="ECO:0007669"/>
    <property type="project" value="InterPro"/>
</dbReference>
<dbReference type="AlphaFoldDB" id="A0A6C1B0B0"/>
<reference evidence="9 10" key="1">
    <citation type="submission" date="2020-02" db="EMBL/GenBank/DDBJ databases">
        <title>Nitrogenibacter mangrovi gen. nov., sp. nov. isolated from mangrove sediment, a denitrifying betaproteobacterium.</title>
        <authorList>
            <person name="Liao H."/>
            <person name="Tian Y."/>
        </authorList>
    </citation>
    <scope>NUCLEOTIDE SEQUENCE [LARGE SCALE GENOMIC DNA]</scope>
    <source>
        <strain evidence="9 10">M9-3-2</strain>
    </source>
</reference>
<dbReference type="PROSITE" id="PS50043">
    <property type="entry name" value="HTH_LUXR_2"/>
    <property type="match status" value="1"/>
</dbReference>
<dbReference type="CDD" id="cd17537">
    <property type="entry name" value="REC_FixJ"/>
    <property type="match status" value="1"/>
</dbReference>